<dbReference type="EMBL" id="MU117999">
    <property type="protein sequence ID" value="KAF9649320.1"/>
    <property type="molecule type" value="Genomic_DNA"/>
</dbReference>
<accession>A0ACB6ZIQ2</accession>
<reference evidence="1" key="2">
    <citation type="journal article" date="2020" name="Nat. Commun.">
        <title>Large-scale genome sequencing of mycorrhizal fungi provides insights into the early evolution of symbiotic traits.</title>
        <authorList>
            <person name="Miyauchi S."/>
            <person name="Kiss E."/>
            <person name="Kuo A."/>
            <person name="Drula E."/>
            <person name="Kohler A."/>
            <person name="Sanchez-Garcia M."/>
            <person name="Morin E."/>
            <person name="Andreopoulos B."/>
            <person name="Barry K.W."/>
            <person name="Bonito G."/>
            <person name="Buee M."/>
            <person name="Carver A."/>
            <person name="Chen C."/>
            <person name="Cichocki N."/>
            <person name="Clum A."/>
            <person name="Culley D."/>
            <person name="Crous P.W."/>
            <person name="Fauchery L."/>
            <person name="Girlanda M."/>
            <person name="Hayes R.D."/>
            <person name="Keri Z."/>
            <person name="LaButti K."/>
            <person name="Lipzen A."/>
            <person name="Lombard V."/>
            <person name="Magnuson J."/>
            <person name="Maillard F."/>
            <person name="Murat C."/>
            <person name="Nolan M."/>
            <person name="Ohm R.A."/>
            <person name="Pangilinan J."/>
            <person name="Pereira M.F."/>
            <person name="Perotto S."/>
            <person name="Peter M."/>
            <person name="Pfister S."/>
            <person name="Riley R."/>
            <person name="Sitrit Y."/>
            <person name="Stielow J.B."/>
            <person name="Szollosi G."/>
            <person name="Zifcakova L."/>
            <person name="Stursova M."/>
            <person name="Spatafora J.W."/>
            <person name="Tedersoo L."/>
            <person name="Vaario L.M."/>
            <person name="Yamada A."/>
            <person name="Yan M."/>
            <person name="Wang P."/>
            <person name="Xu J."/>
            <person name="Bruns T."/>
            <person name="Baldrian P."/>
            <person name="Vilgalys R."/>
            <person name="Dunand C."/>
            <person name="Henrissat B."/>
            <person name="Grigoriev I.V."/>
            <person name="Hibbett D."/>
            <person name="Nagy L.G."/>
            <person name="Martin F.M."/>
        </authorList>
    </citation>
    <scope>NUCLEOTIDE SEQUENCE</scope>
    <source>
        <strain evidence="1">P2</strain>
    </source>
</reference>
<evidence type="ECO:0000313" key="2">
    <source>
        <dbReference type="Proteomes" id="UP000886501"/>
    </source>
</evidence>
<protein>
    <submittedName>
        <fullName evidence="1">Uncharacterized protein</fullName>
    </submittedName>
</protein>
<dbReference type="Proteomes" id="UP000886501">
    <property type="component" value="Unassembled WGS sequence"/>
</dbReference>
<keyword evidence="2" id="KW-1185">Reference proteome</keyword>
<feature type="non-terminal residue" evidence="1">
    <location>
        <position position="1"/>
    </location>
</feature>
<name>A0ACB6ZIQ2_THEGA</name>
<reference evidence="1" key="1">
    <citation type="submission" date="2019-10" db="EMBL/GenBank/DDBJ databases">
        <authorList>
            <consortium name="DOE Joint Genome Institute"/>
            <person name="Kuo A."/>
            <person name="Miyauchi S."/>
            <person name="Kiss E."/>
            <person name="Drula E."/>
            <person name="Kohler A."/>
            <person name="Sanchez-Garcia M."/>
            <person name="Andreopoulos B."/>
            <person name="Barry K.W."/>
            <person name="Bonito G."/>
            <person name="Buee M."/>
            <person name="Carver A."/>
            <person name="Chen C."/>
            <person name="Cichocki N."/>
            <person name="Clum A."/>
            <person name="Culley D."/>
            <person name="Crous P.W."/>
            <person name="Fauchery L."/>
            <person name="Girlanda M."/>
            <person name="Hayes R."/>
            <person name="Keri Z."/>
            <person name="Labutti K."/>
            <person name="Lipzen A."/>
            <person name="Lombard V."/>
            <person name="Magnuson J."/>
            <person name="Maillard F."/>
            <person name="Morin E."/>
            <person name="Murat C."/>
            <person name="Nolan M."/>
            <person name="Ohm R."/>
            <person name="Pangilinan J."/>
            <person name="Pereira M."/>
            <person name="Perotto S."/>
            <person name="Peter M."/>
            <person name="Riley R."/>
            <person name="Sitrit Y."/>
            <person name="Stielow B."/>
            <person name="Szollosi G."/>
            <person name="Zifcakova L."/>
            <person name="Stursova M."/>
            <person name="Spatafora J.W."/>
            <person name="Tedersoo L."/>
            <person name="Vaario L.-M."/>
            <person name="Yamada A."/>
            <person name="Yan M."/>
            <person name="Wang P."/>
            <person name="Xu J."/>
            <person name="Bruns T."/>
            <person name="Baldrian P."/>
            <person name="Vilgalys R."/>
            <person name="Henrissat B."/>
            <person name="Grigoriev I.V."/>
            <person name="Hibbett D."/>
            <person name="Nagy L.G."/>
            <person name="Martin F.M."/>
        </authorList>
    </citation>
    <scope>NUCLEOTIDE SEQUENCE</scope>
    <source>
        <strain evidence="1">P2</strain>
    </source>
</reference>
<proteinExistence type="predicted"/>
<gene>
    <name evidence="1" type="ORF">BDM02DRAFT_3082401</name>
</gene>
<sequence>TSKQRKASRSAITNTTPAKQLVRPRPGSPSRETQDDTRPAKRTRKAINCEPCRSSKLKCDRNRPCSSCVLRG</sequence>
<feature type="non-terminal residue" evidence="1">
    <location>
        <position position="72"/>
    </location>
</feature>
<comment type="caution">
    <text evidence="1">The sequence shown here is derived from an EMBL/GenBank/DDBJ whole genome shotgun (WGS) entry which is preliminary data.</text>
</comment>
<evidence type="ECO:0000313" key="1">
    <source>
        <dbReference type="EMBL" id="KAF9649320.1"/>
    </source>
</evidence>
<organism evidence="1 2">
    <name type="scientific">Thelephora ganbajun</name>
    <name type="common">Ganba fungus</name>
    <dbReference type="NCBI Taxonomy" id="370292"/>
    <lineage>
        <taxon>Eukaryota</taxon>
        <taxon>Fungi</taxon>
        <taxon>Dikarya</taxon>
        <taxon>Basidiomycota</taxon>
        <taxon>Agaricomycotina</taxon>
        <taxon>Agaricomycetes</taxon>
        <taxon>Thelephorales</taxon>
        <taxon>Thelephoraceae</taxon>
        <taxon>Thelephora</taxon>
    </lineage>
</organism>